<proteinExistence type="predicted"/>
<comment type="caution">
    <text evidence="1">The sequence shown here is derived from an EMBL/GenBank/DDBJ whole genome shotgun (WGS) entry which is preliminary data.</text>
</comment>
<gene>
    <name evidence="1" type="ORF">LCGC14_2076580</name>
</gene>
<name>A0A0F9EH41_9ZZZZ</name>
<dbReference type="AlphaFoldDB" id="A0A0F9EH41"/>
<protein>
    <submittedName>
        <fullName evidence="1">Uncharacterized protein</fullName>
    </submittedName>
</protein>
<dbReference type="EMBL" id="LAZR01025013">
    <property type="protein sequence ID" value="KKL73274.1"/>
    <property type="molecule type" value="Genomic_DNA"/>
</dbReference>
<accession>A0A0F9EH41</accession>
<evidence type="ECO:0000313" key="1">
    <source>
        <dbReference type="EMBL" id="KKL73274.1"/>
    </source>
</evidence>
<sequence length="41" mass="4812">RLADKWEEEYETPKRKLVSHKLVADLQVAVLAQLRGILQEH</sequence>
<feature type="non-terminal residue" evidence="1">
    <location>
        <position position="1"/>
    </location>
</feature>
<organism evidence="1">
    <name type="scientific">marine sediment metagenome</name>
    <dbReference type="NCBI Taxonomy" id="412755"/>
    <lineage>
        <taxon>unclassified sequences</taxon>
        <taxon>metagenomes</taxon>
        <taxon>ecological metagenomes</taxon>
    </lineage>
</organism>
<reference evidence="1" key="1">
    <citation type="journal article" date="2015" name="Nature">
        <title>Complex archaea that bridge the gap between prokaryotes and eukaryotes.</title>
        <authorList>
            <person name="Spang A."/>
            <person name="Saw J.H."/>
            <person name="Jorgensen S.L."/>
            <person name="Zaremba-Niedzwiedzka K."/>
            <person name="Martijn J."/>
            <person name="Lind A.E."/>
            <person name="van Eijk R."/>
            <person name="Schleper C."/>
            <person name="Guy L."/>
            <person name="Ettema T.J."/>
        </authorList>
    </citation>
    <scope>NUCLEOTIDE SEQUENCE</scope>
</reference>